<dbReference type="EMBL" id="BMAO01019299">
    <property type="protein sequence ID" value="GFR29717.1"/>
    <property type="molecule type" value="Genomic_DNA"/>
</dbReference>
<gene>
    <name evidence="1" type="primary">NCL1_56185</name>
    <name evidence="1" type="ORF">TNCT_483781</name>
</gene>
<dbReference type="AlphaFoldDB" id="A0A8X6HT95"/>
<accession>A0A8X6HT95</accession>
<reference evidence="1" key="1">
    <citation type="submission" date="2020-07" db="EMBL/GenBank/DDBJ databases">
        <title>Multicomponent nature underlies the extraordinary mechanical properties of spider dragline silk.</title>
        <authorList>
            <person name="Kono N."/>
            <person name="Nakamura H."/>
            <person name="Mori M."/>
            <person name="Yoshida Y."/>
            <person name="Ohtoshi R."/>
            <person name="Malay A.D."/>
            <person name="Moran D.A.P."/>
            <person name="Tomita M."/>
            <person name="Numata K."/>
            <person name="Arakawa K."/>
        </authorList>
    </citation>
    <scope>NUCLEOTIDE SEQUENCE</scope>
</reference>
<keyword evidence="2" id="KW-1185">Reference proteome</keyword>
<evidence type="ECO:0000313" key="1">
    <source>
        <dbReference type="EMBL" id="GFR29717.1"/>
    </source>
</evidence>
<evidence type="ECO:0000313" key="2">
    <source>
        <dbReference type="Proteomes" id="UP000887116"/>
    </source>
</evidence>
<comment type="caution">
    <text evidence="1">The sequence shown here is derived from an EMBL/GenBank/DDBJ whole genome shotgun (WGS) entry which is preliminary data.</text>
</comment>
<organism evidence="1 2">
    <name type="scientific">Trichonephila clavata</name>
    <name type="common">Joro spider</name>
    <name type="synonym">Nephila clavata</name>
    <dbReference type="NCBI Taxonomy" id="2740835"/>
    <lineage>
        <taxon>Eukaryota</taxon>
        <taxon>Metazoa</taxon>
        <taxon>Ecdysozoa</taxon>
        <taxon>Arthropoda</taxon>
        <taxon>Chelicerata</taxon>
        <taxon>Arachnida</taxon>
        <taxon>Araneae</taxon>
        <taxon>Araneomorphae</taxon>
        <taxon>Entelegynae</taxon>
        <taxon>Araneoidea</taxon>
        <taxon>Nephilidae</taxon>
        <taxon>Trichonephila</taxon>
    </lineage>
</organism>
<dbReference type="Proteomes" id="UP000887116">
    <property type="component" value="Unassembled WGS sequence"/>
</dbReference>
<proteinExistence type="predicted"/>
<protein>
    <submittedName>
        <fullName evidence="1">Uncharacterized protein</fullName>
    </submittedName>
</protein>
<name>A0A8X6HT95_TRICU</name>
<dbReference type="OrthoDB" id="10348098at2759"/>
<sequence>MPRKGLSIPEALEVFHNLPSDIETDESSLNEEDDVMTEKVSSSENTDIAEDVYDISVQGPSRISKVT</sequence>